<dbReference type="PANTHER" id="PTHR46156">
    <property type="entry name" value="CCCH ZINGC FINGER"/>
    <property type="match status" value="1"/>
</dbReference>
<evidence type="ECO:0000259" key="3">
    <source>
        <dbReference type="PROSITE" id="PS50103"/>
    </source>
</evidence>
<dbReference type="EMBL" id="BDSP01000264">
    <property type="protein sequence ID" value="GAX28057.1"/>
    <property type="molecule type" value="Genomic_DNA"/>
</dbReference>
<dbReference type="PROSITE" id="PS50103">
    <property type="entry name" value="ZF_C3H1"/>
    <property type="match status" value="1"/>
</dbReference>
<dbReference type="AlphaFoldDB" id="A0A1Z5KPF9"/>
<dbReference type="SMART" id="SM00356">
    <property type="entry name" value="ZnF_C3H1"/>
    <property type="match status" value="3"/>
</dbReference>
<protein>
    <recommendedName>
        <fullName evidence="3">C3H1-type domain-containing protein</fullName>
    </recommendedName>
</protein>
<proteinExistence type="predicted"/>
<dbReference type="Gene3D" id="4.10.1000.10">
    <property type="entry name" value="Zinc finger, CCCH-type"/>
    <property type="match status" value="1"/>
</dbReference>
<feature type="compositionally biased region" description="Polar residues" evidence="2">
    <location>
        <begin position="54"/>
        <end position="66"/>
    </location>
</feature>
<feature type="region of interest" description="Disordered" evidence="2">
    <location>
        <begin position="28"/>
        <end position="115"/>
    </location>
</feature>
<feature type="zinc finger region" description="C3H1-type" evidence="1">
    <location>
        <begin position="297"/>
        <end position="324"/>
    </location>
</feature>
<evidence type="ECO:0000256" key="1">
    <source>
        <dbReference type="PROSITE-ProRule" id="PRU00723"/>
    </source>
</evidence>
<feature type="compositionally biased region" description="Polar residues" evidence="2">
    <location>
        <begin position="77"/>
        <end position="97"/>
    </location>
</feature>
<feature type="compositionally biased region" description="Acidic residues" evidence="2">
    <location>
        <begin position="235"/>
        <end position="245"/>
    </location>
</feature>
<dbReference type="GO" id="GO:0008270">
    <property type="term" value="F:zinc ion binding"/>
    <property type="evidence" value="ECO:0007669"/>
    <property type="project" value="UniProtKB-KW"/>
</dbReference>
<dbReference type="PANTHER" id="PTHR46156:SF1">
    <property type="entry name" value="ZINC FINGER CCCH DOMAIN-CONTAINING PROTEIN 3"/>
    <property type="match status" value="1"/>
</dbReference>
<keyword evidence="1" id="KW-0863">Zinc-finger</keyword>
<accession>A0A1Z5KPF9</accession>
<gene>
    <name evidence="4" type="ORF">FisN_2Hh124</name>
</gene>
<dbReference type="OrthoDB" id="49074at2759"/>
<feature type="compositionally biased region" description="Basic and acidic residues" evidence="2">
    <location>
        <begin position="181"/>
        <end position="197"/>
    </location>
</feature>
<keyword evidence="1" id="KW-0479">Metal-binding</keyword>
<reference evidence="4 5" key="1">
    <citation type="journal article" date="2015" name="Plant Cell">
        <title>Oil accumulation by the oleaginous diatom Fistulifera solaris as revealed by the genome and transcriptome.</title>
        <authorList>
            <person name="Tanaka T."/>
            <person name="Maeda Y."/>
            <person name="Veluchamy A."/>
            <person name="Tanaka M."/>
            <person name="Abida H."/>
            <person name="Marechal E."/>
            <person name="Bowler C."/>
            <person name="Muto M."/>
            <person name="Sunaga Y."/>
            <person name="Tanaka M."/>
            <person name="Yoshino T."/>
            <person name="Taniguchi T."/>
            <person name="Fukuda Y."/>
            <person name="Nemoto M."/>
            <person name="Matsumoto M."/>
            <person name="Wong P.S."/>
            <person name="Aburatani S."/>
            <person name="Fujibuchi W."/>
        </authorList>
    </citation>
    <scope>NUCLEOTIDE SEQUENCE [LARGE SCALE GENOMIC DNA]</scope>
    <source>
        <strain evidence="4 5">JPCC DA0580</strain>
    </source>
</reference>
<keyword evidence="5" id="KW-1185">Reference proteome</keyword>
<feature type="compositionally biased region" description="Basic residues" evidence="2">
    <location>
        <begin position="216"/>
        <end position="229"/>
    </location>
</feature>
<sequence>MTRLQYSGRWKPVNSKKWVRTVEPANVPKHSWKRPVPEMTSSSLKTPKEAFESSEMTVSAGYQVSRNKLIRKDVESETVTSANHGMTASEPIQTIETSQKDAKAKESSSQMAAPSGYLVSRNKLIRKDVEKETALTPHHGMTASIQIEEAASNETAGGYKVSRNKLVRKDAITEPTNGNYKIDKKNSRRLTEDDAAKEVPSQPVSQNSDAVCKYSRVSKKRKRPAPAKRIHVDSTDEEKPEDEEEERGKKVLTDFAYRETKSQGLVRVQKDAVCPTFLQGIECTNVRCLKRHDVPAEQAMPICSFFQRKGMCLKEDCKFRHVKVSVGALNCPNFERKGYCDDVSCKLMHRNRPRVQPKRSIT</sequence>
<evidence type="ECO:0000313" key="4">
    <source>
        <dbReference type="EMBL" id="GAX28057.1"/>
    </source>
</evidence>
<dbReference type="Proteomes" id="UP000198406">
    <property type="component" value="Unassembled WGS sequence"/>
</dbReference>
<name>A0A1Z5KPF9_FISSO</name>
<feature type="region of interest" description="Disordered" evidence="2">
    <location>
        <begin position="170"/>
        <end position="248"/>
    </location>
</feature>
<dbReference type="InParanoid" id="A0A1Z5KPF9"/>
<dbReference type="GO" id="GO:0005634">
    <property type="term" value="C:nucleus"/>
    <property type="evidence" value="ECO:0007669"/>
    <property type="project" value="TreeGrafter"/>
</dbReference>
<evidence type="ECO:0000256" key="2">
    <source>
        <dbReference type="SAM" id="MobiDB-lite"/>
    </source>
</evidence>
<keyword evidence="1" id="KW-0862">Zinc</keyword>
<comment type="caution">
    <text evidence="4">The sequence shown here is derived from an EMBL/GenBank/DDBJ whole genome shotgun (WGS) entry which is preliminary data.</text>
</comment>
<feature type="domain" description="C3H1-type" evidence="3">
    <location>
        <begin position="297"/>
        <end position="324"/>
    </location>
</feature>
<dbReference type="InterPro" id="IPR000571">
    <property type="entry name" value="Znf_CCCH"/>
</dbReference>
<organism evidence="4 5">
    <name type="scientific">Fistulifera solaris</name>
    <name type="common">Oleaginous diatom</name>
    <dbReference type="NCBI Taxonomy" id="1519565"/>
    <lineage>
        <taxon>Eukaryota</taxon>
        <taxon>Sar</taxon>
        <taxon>Stramenopiles</taxon>
        <taxon>Ochrophyta</taxon>
        <taxon>Bacillariophyta</taxon>
        <taxon>Bacillariophyceae</taxon>
        <taxon>Bacillariophycidae</taxon>
        <taxon>Naviculales</taxon>
        <taxon>Naviculaceae</taxon>
        <taxon>Fistulifera</taxon>
    </lineage>
</organism>
<evidence type="ECO:0000313" key="5">
    <source>
        <dbReference type="Proteomes" id="UP000198406"/>
    </source>
</evidence>